<keyword evidence="3" id="KW-0808">Transferase</keyword>
<dbReference type="GO" id="GO:0005524">
    <property type="term" value="F:ATP binding"/>
    <property type="evidence" value="ECO:0007669"/>
    <property type="project" value="InterPro"/>
</dbReference>
<keyword evidence="9" id="KW-1185">Reference proteome</keyword>
<evidence type="ECO:0000313" key="8">
    <source>
        <dbReference type="EMBL" id="GID63791.1"/>
    </source>
</evidence>
<evidence type="ECO:0000259" key="7">
    <source>
        <dbReference type="PROSITE" id="PS51146"/>
    </source>
</evidence>
<dbReference type="GO" id="GO:0004674">
    <property type="term" value="F:protein serine/threonine kinase activity"/>
    <property type="evidence" value="ECO:0007669"/>
    <property type="project" value="UniProtKB-KW"/>
</dbReference>
<dbReference type="EMBL" id="BOMH01000013">
    <property type="protein sequence ID" value="GID63791.1"/>
    <property type="molecule type" value="Genomic_DNA"/>
</dbReference>
<feature type="domain" description="KaiC" evidence="7">
    <location>
        <begin position="255"/>
        <end position="487"/>
    </location>
</feature>
<protein>
    <recommendedName>
        <fullName evidence="1">non-specific serine/threonine protein kinase</fullName>
        <ecNumber evidence="1">2.7.11.1</ecNumber>
    </recommendedName>
</protein>
<keyword evidence="6" id="KW-0378">Hydrolase</keyword>
<gene>
    <name evidence="8" type="ORF">Acy02nite_16720</name>
</gene>
<comment type="caution">
    <text evidence="8">The sequence shown here is derived from an EMBL/GenBank/DDBJ whole genome shotgun (WGS) entry which is preliminary data.</text>
</comment>
<keyword evidence="2" id="KW-0597">Phosphoprotein</keyword>
<dbReference type="Pfam" id="PF06745">
    <property type="entry name" value="ATPase"/>
    <property type="match status" value="2"/>
</dbReference>
<dbReference type="InterPro" id="IPR014774">
    <property type="entry name" value="KaiC-like_dom"/>
</dbReference>
<evidence type="ECO:0000256" key="5">
    <source>
        <dbReference type="ARBA" id="ARBA00022777"/>
    </source>
</evidence>
<dbReference type="PANTHER" id="PTHR42926:SF1">
    <property type="entry name" value="CIRCADIAN CLOCK OSCILLATOR PROTEIN KAIC 1"/>
    <property type="match status" value="1"/>
</dbReference>
<dbReference type="SUPFAM" id="SSF52540">
    <property type="entry name" value="P-loop containing nucleoside triphosphate hydrolases"/>
    <property type="match status" value="2"/>
</dbReference>
<dbReference type="GO" id="GO:0016787">
    <property type="term" value="F:hydrolase activity"/>
    <property type="evidence" value="ECO:0007669"/>
    <property type="project" value="UniProtKB-KW"/>
</dbReference>
<dbReference type="PANTHER" id="PTHR42926">
    <property type="match status" value="1"/>
</dbReference>
<dbReference type="EC" id="2.7.11.1" evidence="1"/>
<keyword evidence="5 8" id="KW-0418">Kinase</keyword>
<dbReference type="InterPro" id="IPR051347">
    <property type="entry name" value="Circadian_clock_KaiC-rel"/>
</dbReference>
<feature type="domain" description="KaiC" evidence="7">
    <location>
        <begin position="19"/>
        <end position="253"/>
    </location>
</feature>
<accession>A0A919IG87</accession>
<sequence>MPWWKGINACRGEWLVVDRRLLTGIGGLDEVLRGGLLAQRAYLVRGGPGSGKTTVGLHFLAEGVAAGEPTLFINQGEPEAEVRANAASIGLDLVGITFLDLTPSATLFTEGQTYDVFHPAEVELEPTTQAIIEAVRQIRPARVFLDAMTQLRYLSLDKVHFRRQAISLLRFLVSQGATVLFASESQHADQDADMQFMSDGVIHMDNNAGLRTVMVSKLRGSAFAPGSHSVSIEADGMHVYPRLTPQEHSKPFVAETLSSGVPEIDELMGGGIERGTVTIMSGPSGVGKTTLGLQFMKEAAGRGERSVVYTFEENAEVLAYRAQRVNIPVANMVATGTLSMVQIEPLRYTADQFGCMVRDQVEKADAHLVMLDSISGFGMCMREDQPETYLHAVAKYLRNMGVTTILINETTNITGDFRATDNAISYLADNIVYLRYIEIHGELRKVLGVLKKRMSDFEKTMREFEITRYGVKVGAALTNMRGILHGTPTLVDTPPR</sequence>
<keyword evidence="4" id="KW-0677">Repeat</keyword>
<evidence type="ECO:0000256" key="1">
    <source>
        <dbReference type="ARBA" id="ARBA00012513"/>
    </source>
</evidence>
<dbReference type="AlphaFoldDB" id="A0A919IG87"/>
<dbReference type="InterPro" id="IPR003593">
    <property type="entry name" value="AAA+_ATPase"/>
</dbReference>
<evidence type="ECO:0000256" key="2">
    <source>
        <dbReference type="ARBA" id="ARBA00022553"/>
    </source>
</evidence>
<dbReference type="SMART" id="SM00382">
    <property type="entry name" value="AAA"/>
    <property type="match status" value="2"/>
</dbReference>
<evidence type="ECO:0000313" key="9">
    <source>
        <dbReference type="Proteomes" id="UP000619479"/>
    </source>
</evidence>
<keyword evidence="8" id="KW-0723">Serine/threonine-protein kinase</keyword>
<dbReference type="PROSITE" id="PS51146">
    <property type="entry name" value="KAIC"/>
    <property type="match status" value="2"/>
</dbReference>
<name>A0A919IG87_9ACTN</name>
<evidence type="ECO:0000256" key="4">
    <source>
        <dbReference type="ARBA" id="ARBA00022737"/>
    </source>
</evidence>
<dbReference type="InterPro" id="IPR030665">
    <property type="entry name" value="KaiC"/>
</dbReference>
<proteinExistence type="predicted"/>
<reference evidence="8" key="1">
    <citation type="submission" date="2021-01" db="EMBL/GenBank/DDBJ databases">
        <title>Whole genome shotgun sequence of Actinoplanes cyaneus NBRC 14990.</title>
        <authorList>
            <person name="Komaki H."/>
            <person name="Tamura T."/>
        </authorList>
    </citation>
    <scope>NUCLEOTIDE SEQUENCE</scope>
    <source>
        <strain evidence="8">NBRC 14990</strain>
    </source>
</reference>
<evidence type="ECO:0000256" key="6">
    <source>
        <dbReference type="ARBA" id="ARBA00022801"/>
    </source>
</evidence>
<dbReference type="Gene3D" id="3.40.50.300">
    <property type="entry name" value="P-loop containing nucleotide triphosphate hydrolases"/>
    <property type="match status" value="2"/>
</dbReference>
<dbReference type="InterPro" id="IPR027417">
    <property type="entry name" value="P-loop_NTPase"/>
</dbReference>
<dbReference type="RefSeq" id="WP_319802108.1">
    <property type="nucleotide sequence ID" value="NZ_BAAAUC010000027.1"/>
</dbReference>
<dbReference type="InterPro" id="IPR010624">
    <property type="entry name" value="KaiC_dom"/>
</dbReference>
<organism evidence="8 9">
    <name type="scientific">Actinoplanes cyaneus</name>
    <dbReference type="NCBI Taxonomy" id="52696"/>
    <lineage>
        <taxon>Bacteria</taxon>
        <taxon>Bacillati</taxon>
        <taxon>Actinomycetota</taxon>
        <taxon>Actinomycetes</taxon>
        <taxon>Micromonosporales</taxon>
        <taxon>Micromonosporaceae</taxon>
        <taxon>Actinoplanes</taxon>
    </lineage>
</organism>
<dbReference type="PIRSF" id="PIRSF039117">
    <property type="entry name" value="KaiC"/>
    <property type="match status" value="1"/>
</dbReference>
<evidence type="ECO:0000256" key="3">
    <source>
        <dbReference type="ARBA" id="ARBA00022679"/>
    </source>
</evidence>
<dbReference type="PRINTS" id="PR01874">
    <property type="entry name" value="DNAREPAIRADA"/>
</dbReference>
<dbReference type="Proteomes" id="UP000619479">
    <property type="component" value="Unassembled WGS sequence"/>
</dbReference>